<gene>
    <name evidence="1" type="ORF">GM544_14820</name>
</gene>
<comment type="caution">
    <text evidence="1">The sequence shown here is derived from an EMBL/GenBank/DDBJ whole genome shotgun (WGS) entry which is preliminary data.</text>
</comment>
<proteinExistence type="predicted"/>
<feature type="non-terminal residue" evidence="1">
    <location>
        <position position="1"/>
    </location>
</feature>
<sequence length="47" mass="5500">IPNKDKVIMEAVMVPRDEMLVIHFNKVGIRQVKKNEKNMSTLYKKGK</sequence>
<dbReference type="EMBL" id="WNIB01000863">
    <property type="protein sequence ID" value="MTV91668.1"/>
    <property type="molecule type" value="Genomic_DNA"/>
</dbReference>
<name>A0A6G2DPG9_STREE</name>
<protein>
    <submittedName>
        <fullName evidence="1">Phage head morphogenesis protein</fullName>
    </submittedName>
</protein>
<dbReference type="AlphaFoldDB" id="A0A6G2DPG9"/>
<organism evidence="1 2">
    <name type="scientific">Streptococcus pneumoniae</name>
    <dbReference type="NCBI Taxonomy" id="1313"/>
    <lineage>
        <taxon>Bacteria</taxon>
        <taxon>Bacillati</taxon>
        <taxon>Bacillota</taxon>
        <taxon>Bacilli</taxon>
        <taxon>Lactobacillales</taxon>
        <taxon>Streptococcaceae</taxon>
        <taxon>Streptococcus</taxon>
    </lineage>
</organism>
<accession>A0A6G2DPG9</accession>
<dbReference type="Proteomes" id="UP000476212">
    <property type="component" value="Unassembled WGS sequence"/>
</dbReference>
<evidence type="ECO:0000313" key="1">
    <source>
        <dbReference type="EMBL" id="MTV91668.1"/>
    </source>
</evidence>
<reference evidence="1 2" key="1">
    <citation type="submission" date="2019-11" db="EMBL/GenBank/DDBJ databases">
        <title>Growth characteristics of pneumococcus vary with the chemical composition of the capsule and with environmental conditions.</title>
        <authorList>
            <person name="Tothpal A."/>
            <person name="Desobry K."/>
            <person name="Joshi S."/>
            <person name="Wyllie A.L."/>
            <person name="Weinberger D.M."/>
        </authorList>
    </citation>
    <scope>NUCLEOTIDE SEQUENCE [LARGE SCALE GENOMIC DNA]</scope>
    <source>
        <strain evidence="2">pnumococcus15C</strain>
    </source>
</reference>
<evidence type="ECO:0000313" key="2">
    <source>
        <dbReference type="Proteomes" id="UP000476212"/>
    </source>
</evidence>